<dbReference type="EMBL" id="JACJVQ010000006">
    <property type="protein sequence ID" value="MBB6634183.1"/>
    <property type="molecule type" value="Genomic_DNA"/>
</dbReference>
<dbReference type="Pfam" id="PF03781">
    <property type="entry name" value="FGE-sulfatase"/>
    <property type="match status" value="1"/>
</dbReference>
<evidence type="ECO:0000313" key="3">
    <source>
        <dbReference type="Proteomes" id="UP000535838"/>
    </source>
</evidence>
<protein>
    <submittedName>
        <fullName evidence="2">Formylglycine-generating enzyme family protein</fullName>
    </submittedName>
</protein>
<sequence>MTIQKYGSDRERFIKDLMNLMVPVKGGTIELRDYVNTDKWLSSDYTLSDPGRGSNRKVITWTETIEPFHVMKYPVTQHLYHYVLNEEEVEPNVRNLPVTEVSWLDSLAFCNELSRMLGRTECYTITSESENTIYNKTANGFRLLSDAEWQYACKAGTTGYRYAGIDQIAWYQENSNGAAQQVGKLLPNPWGLFDMIGNVWEWCWDLYDAERYGNYRVFRGGSWAEVENNCGSTSRRKSMPDFKIDDLGFRIALTKP</sequence>
<feature type="domain" description="Sulfatase-modifying factor enzyme-like" evidence="1">
    <location>
        <begin position="48"/>
        <end position="252"/>
    </location>
</feature>
<accession>A0A841SP15</accession>
<evidence type="ECO:0000259" key="1">
    <source>
        <dbReference type="Pfam" id="PF03781"/>
    </source>
</evidence>
<gene>
    <name evidence="2" type="ORF">H7B67_08685</name>
</gene>
<dbReference type="Proteomes" id="UP000535838">
    <property type="component" value="Unassembled WGS sequence"/>
</dbReference>
<evidence type="ECO:0000313" key="2">
    <source>
        <dbReference type="EMBL" id="MBB6634183.1"/>
    </source>
</evidence>
<dbReference type="GO" id="GO:0120147">
    <property type="term" value="F:formylglycine-generating oxidase activity"/>
    <property type="evidence" value="ECO:0007669"/>
    <property type="project" value="TreeGrafter"/>
</dbReference>
<dbReference type="AlphaFoldDB" id="A0A841SP15"/>
<dbReference type="InterPro" id="IPR016187">
    <property type="entry name" value="CTDL_fold"/>
</dbReference>
<dbReference type="PANTHER" id="PTHR23150:SF19">
    <property type="entry name" value="FORMYLGLYCINE-GENERATING ENZYME"/>
    <property type="match status" value="1"/>
</dbReference>
<name>A0A841SP15_9BACL</name>
<dbReference type="InterPro" id="IPR042095">
    <property type="entry name" value="SUMF_sf"/>
</dbReference>
<comment type="caution">
    <text evidence="2">The sequence shown here is derived from an EMBL/GenBank/DDBJ whole genome shotgun (WGS) entry which is preliminary data.</text>
</comment>
<dbReference type="RefSeq" id="WP_185119414.1">
    <property type="nucleotide sequence ID" value="NZ_JACJVQ010000006.1"/>
</dbReference>
<dbReference type="SUPFAM" id="SSF56436">
    <property type="entry name" value="C-type lectin-like"/>
    <property type="match status" value="1"/>
</dbReference>
<keyword evidence="3" id="KW-1185">Reference proteome</keyword>
<reference evidence="2 3" key="1">
    <citation type="submission" date="2020-08" db="EMBL/GenBank/DDBJ databases">
        <title>Cohnella phylogeny.</title>
        <authorList>
            <person name="Dunlap C."/>
        </authorList>
    </citation>
    <scope>NUCLEOTIDE SEQUENCE [LARGE SCALE GENOMIC DNA]</scope>
    <source>
        <strain evidence="2 3">DSM 25241</strain>
    </source>
</reference>
<dbReference type="InterPro" id="IPR051043">
    <property type="entry name" value="Sulfatase_Mod_Factor_Kinase"/>
</dbReference>
<organism evidence="2 3">
    <name type="scientific">Cohnella thailandensis</name>
    <dbReference type="NCBI Taxonomy" id="557557"/>
    <lineage>
        <taxon>Bacteria</taxon>
        <taxon>Bacillati</taxon>
        <taxon>Bacillota</taxon>
        <taxon>Bacilli</taxon>
        <taxon>Bacillales</taxon>
        <taxon>Paenibacillaceae</taxon>
        <taxon>Cohnella</taxon>
    </lineage>
</organism>
<dbReference type="Gene3D" id="3.90.1580.10">
    <property type="entry name" value="paralog of FGE (formylglycine-generating enzyme)"/>
    <property type="match status" value="1"/>
</dbReference>
<proteinExistence type="predicted"/>
<dbReference type="PANTHER" id="PTHR23150">
    <property type="entry name" value="SULFATASE MODIFYING FACTOR 1, 2"/>
    <property type="match status" value="1"/>
</dbReference>
<dbReference type="InterPro" id="IPR005532">
    <property type="entry name" value="SUMF_dom"/>
</dbReference>